<keyword evidence="5" id="KW-0418">Kinase</keyword>
<comment type="caution">
    <text evidence="12">The sequence shown here is derived from an EMBL/GenBank/DDBJ whole genome shotgun (WGS) entry which is preliminary data.</text>
</comment>
<evidence type="ECO:0000313" key="12">
    <source>
        <dbReference type="EMBL" id="KAF9684271.1"/>
    </source>
</evidence>
<dbReference type="Proteomes" id="UP000657918">
    <property type="component" value="Chromosome 4"/>
</dbReference>
<dbReference type="Pfam" id="PF00069">
    <property type="entry name" value="Pkinase"/>
    <property type="match status" value="1"/>
</dbReference>
<dbReference type="PROSITE" id="PS50011">
    <property type="entry name" value="PROTEIN_KINASE_DOM"/>
    <property type="match status" value="1"/>
</dbReference>
<dbReference type="EMBL" id="JADGMS010000004">
    <property type="protein sequence ID" value="KAF9684271.1"/>
    <property type="molecule type" value="Genomic_DNA"/>
</dbReference>
<proteinExistence type="predicted"/>
<dbReference type="GO" id="GO:0004674">
    <property type="term" value="F:protein serine/threonine kinase activity"/>
    <property type="evidence" value="ECO:0007669"/>
    <property type="project" value="UniProtKB-KW"/>
</dbReference>
<dbReference type="InterPro" id="IPR000719">
    <property type="entry name" value="Prot_kinase_dom"/>
</dbReference>
<dbReference type="GO" id="GO:0006970">
    <property type="term" value="P:response to osmotic stress"/>
    <property type="evidence" value="ECO:0007669"/>
    <property type="project" value="UniProtKB-ARBA"/>
</dbReference>
<evidence type="ECO:0000256" key="4">
    <source>
        <dbReference type="ARBA" id="ARBA00022741"/>
    </source>
</evidence>
<evidence type="ECO:0000256" key="8">
    <source>
        <dbReference type="ARBA" id="ARBA00048679"/>
    </source>
</evidence>
<protein>
    <recommendedName>
        <fullName evidence="1">non-specific serine/threonine protein kinase</fullName>
        <ecNumber evidence="1">2.7.11.1</ecNumber>
    </recommendedName>
</protein>
<evidence type="ECO:0000256" key="5">
    <source>
        <dbReference type="ARBA" id="ARBA00022777"/>
    </source>
</evidence>
<keyword evidence="3" id="KW-0808">Transferase</keyword>
<feature type="region of interest" description="Disordered" evidence="10">
    <location>
        <begin position="43"/>
        <end position="65"/>
    </location>
</feature>
<gene>
    <name evidence="12" type="ORF">SADUNF_Sadunf04G0100700</name>
</gene>
<comment type="catalytic activity">
    <reaction evidence="7">
        <text>L-threonyl-[protein] + ATP = O-phospho-L-threonyl-[protein] + ADP + H(+)</text>
        <dbReference type="Rhea" id="RHEA:46608"/>
        <dbReference type="Rhea" id="RHEA-COMP:11060"/>
        <dbReference type="Rhea" id="RHEA-COMP:11605"/>
        <dbReference type="ChEBI" id="CHEBI:15378"/>
        <dbReference type="ChEBI" id="CHEBI:30013"/>
        <dbReference type="ChEBI" id="CHEBI:30616"/>
        <dbReference type="ChEBI" id="CHEBI:61977"/>
        <dbReference type="ChEBI" id="CHEBI:456216"/>
        <dbReference type="EC" id="2.7.11.1"/>
    </reaction>
</comment>
<organism evidence="12 13">
    <name type="scientific">Salix dunnii</name>
    <dbReference type="NCBI Taxonomy" id="1413687"/>
    <lineage>
        <taxon>Eukaryota</taxon>
        <taxon>Viridiplantae</taxon>
        <taxon>Streptophyta</taxon>
        <taxon>Embryophyta</taxon>
        <taxon>Tracheophyta</taxon>
        <taxon>Spermatophyta</taxon>
        <taxon>Magnoliopsida</taxon>
        <taxon>eudicotyledons</taxon>
        <taxon>Gunneridae</taxon>
        <taxon>Pentapetalae</taxon>
        <taxon>rosids</taxon>
        <taxon>fabids</taxon>
        <taxon>Malpighiales</taxon>
        <taxon>Salicaceae</taxon>
        <taxon>Saliceae</taxon>
        <taxon>Salix</taxon>
    </lineage>
</organism>
<evidence type="ECO:0000256" key="2">
    <source>
        <dbReference type="ARBA" id="ARBA00022527"/>
    </source>
</evidence>
<dbReference type="SUPFAM" id="SSF56112">
    <property type="entry name" value="Protein kinase-like (PK-like)"/>
    <property type="match status" value="1"/>
</dbReference>
<evidence type="ECO:0000256" key="7">
    <source>
        <dbReference type="ARBA" id="ARBA00047899"/>
    </source>
</evidence>
<keyword evidence="13" id="KW-1185">Reference proteome</keyword>
<dbReference type="OrthoDB" id="193931at2759"/>
<evidence type="ECO:0000256" key="1">
    <source>
        <dbReference type="ARBA" id="ARBA00012513"/>
    </source>
</evidence>
<dbReference type="AlphaFoldDB" id="A0A835KE52"/>
<keyword evidence="2" id="KW-0723">Serine/threonine-protein kinase</keyword>
<evidence type="ECO:0000259" key="11">
    <source>
        <dbReference type="PROSITE" id="PS50011"/>
    </source>
</evidence>
<comment type="catalytic activity">
    <reaction evidence="8">
        <text>L-seryl-[protein] + ATP = O-phospho-L-seryl-[protein] + ADP + H(+)</text>
        <dbReference type="Rhea" id="RHEA:17989"/>
        <dbReference type="Rhea" id="RHEA-COMP:9863"/>
        <dbReference type="Rhea" id="RHEA-COMP:11604"/>
        <dbReference type="ChEBI" id="CHEBI:15378"/>
        <dbReference type="ChEBI" id="CHEBI:29999"/>
        <dbReference type="ChEBI" id="CHEBI:30616"/>
        <dbReference type="ChEBI" id="CHEBI:83421"/>
        <dbReference type="ChEBI" id="CHEBI:456216"/>
        <dbReference type="EC" id="2.7.11.1"/>
    </reaction>
</comment>
<evidence type="ECO:0000256" key="6">
    <source>
        <dbReference type="ARBA" id="ARBA00022840"/>
    </source>
</evidence>
<keyword evidence="4 9" id="KW-0547">Nucleotide-binding</keyword>
<keyword evidence="6 9" id="KW-0067">ATP-binding</keyword>
<evidence type="ECO:0000313" key="13">
    <source>
        <dbReference type="Proteomes" id="UP000657918"/>
    </source>
</evidence>
<evidence type="ECO:0000256" key="3">
    <source>
        <dbReference type="ARBA" id="ARBA00022679"/>
    </source>
</evidence>
<dbReference type="PANTHER" id="PTHR24343:SF509">
    <property type="entry name" value="SERINE_THREONINE-PROTEIN KINASE SRK2E"/>
    <property type="match status" value="1"/>
</dbReference>
<dbReference type="InterPro" id="IPR017441">
    <property type="entry name" value="Protein_kinase_ATP_BS"/>
</dbReference>
<dbReference type="InterPro" id="IPR011009">
    <property type="entry name" value="Kinase-like_dom_sf"/>
</dbReference>
<dbReference type="Gene3D" id="3.30.200.20">
    <property type="entry name" value="Phosphorylase Kinase, domain 1"/>
    <property type="match status" value="1"/>
</dbReference>
<dbReference type="Gene3D" id="1.10.510.10">
    <property type="entry name" value="Transferase(Phosphotransferase) domain 1"/>
    <property type="match status" value="1"/>
</dbReference>
<evidence type="ECO:0000256" key="10">
    <source>
        <dbReference type="SAM" id="MobiDB-lite"/>
    </source>
</evidence>
<feature type="domain" description="Protein kinase" evidence="11">
    <location>
        <begin position="267"/>
        <end position="603"/>
    </location>
</feature>
<accession>A0A835KE52</accession>
<dbReference type="PANTHER" id="PTHR24343">
    <property type="entry name" value="SERINE/THREONINE KINASE"/>
    <property type="match status" value="1"/>
</dbReference>
<reference evidence="12 13" key="1">
    <citation type="submission" date="2020-10" db="EMBL/GenBank/DDBJ databases">
        <title>Plant Genome Project.</title>
        <authorList>
            <person name="Zhang R.-G."/>
        </authorList>
    </citation>
    <scope>NUCLEOTIDE SEQUENCE [LARGE SCALE GENOMIC DNA]</scope>
    <source>
        <strain evidence="12">FAFU-HL-1</strain>
        <tissue evidence="12">Leaf</tissue>
    </source>
</reference>
<dbReference type="GO" id="GO:0005634">
    <property type="term" value="C:nucleus"/>
    <property type="evidence" value="ECO:0007669"/>
    <property type="project" value="TreeGrafter"/>
</dbReference>
<dbReference type="PROSITE" id="PS00107">
    <property type="entry name" value="PROTEIN_KINASE_ATP"/>
    <property type="match status" value="1"/>
</dbReference>
<evidence type="ECO:0000256" key="9">
    <source>
        <dbReference type="PROSITE-ProRule" id="PRU10141"/>
    </source>
</evidence>
<dbReference type="EC" id="2.7.11.1" evidence="1"/>
<feature type="binding site" evidence="9">
    <location>
        <position position="296"/>
    </location>
    <ligand>
        <name>ATP</name>
        <dbReference type="ChEBI" id="CHEBI:30616"/>
    </ligand>
</feature>
<dbReference type="GO" id="GO:0005524">
    <property type="term" value="F:ATP binding"/>
    <property type="evidence" value="ECO:0007669"/>
    <property type="project" value="UniProtKB-UniRule"/>
</dbReference>
<sequence length="631" mass="69548">MHNKDGALAAAVVSAGRAGNVHNVFPSPLTLTALVARENSPSSSLSKLVNGAQDDPLSSSRGKGKNLGEEGVVALLPAATMEMGEEVAATMDLGKEGAAALLPTATMEMDKGAATLLPVAAASKVAVRVLAWLPAPDCEVAVDRPLSFSLTSVACMCGGLGFSTFRSSLRFSLLGATKLSFSPLGCWAGSYAMGLLPRASPIGLGLIDKKSMSYNFSLRILREQSKAKDYERVLSSDADNLEGEMDRSVMTAGPGMDMPIMHDGDRYELMRDIGSGNFGVARLMKDKQTDGLVAVKYIERGEIVSARVMLTPTHLAIEMEYASGGELFERICNAGRFSEDEVLTLDMAHFFFQQLILGVSYCHAMVSKSYTPLCLCLLMRGSDVLICSSGKQVFHRYLKLENTLLDGSPAPRLKICDFGYSKVTDSGNIIIPLTVSSLVDRYIETRCDGHLHVHDNTGYVYWTEEQRKIIFRELRERIIAEKSSVLHSQPKSTVGTPAYTAPEVLPKKEYDGKVAFQNNPPQRMVLWSNFICYVGWTITLLRSEDPAEPKNFHKTIHRILNVQYSILDFVHVSPECRHLISRIFVADPAKRITILEIKNHDWFLKNLPADLMVENNMKNQFEEPDQPMQEH</sequence>
<name>A0A835KE52_9ROSI</name>